<accession>A0AAW5R688</accession>
<sequence length="274" mass="29346">MTNIRKPFPKGKKPTKAVRPKRPYGRNAGDSEADPYIYGLHPVVHALQNPSRTHHRLLVTANALRRLTEDLGNAPDSLIAGLTIEEASSNQISRIAGDDAVHQGCLLYCDPLPDLSLDDLREPRRLLLLDQVTDPHNVGAVLRSAAAFALDAVVVTTRHSPRLTAVLAKSAAGALDIVPLARVQNLSRALEDLNARGFVTIGLDASASQPLEDIALPGPFALVMGAEGKGLRQKTRETCSALARIDMPGRMPSLNVSNATVLALYITDRNAGKG</sequence>
<feature type="domain" description="RNA 2-O ribose methyltransferase substrate binding" evidence="4">
    <location>
        <begin position="36"/>
        <end position="115"/>
    </location>
</feature>
<proteinExistence type="predicted"/>
<dbReference type="InterPro" id="IPR004441">
    <property type="entry name" value="rRNA_MeTrfase_TrmH"/>
</dbReference>
<dbReference type="InterPro" id="IPR029026">
    <property type="entry name" value="tRNA_m1G_MTases_N"/>
</dbReference>
<dbReference type="SUPFAM" id="SSF55315">
    <property type="entry name" value="L30e-like"/>
    <property type="match status" value="1"/>
</dbReference>
<dbReference type="Pfam" id="PF08032">
    <property type="entry name" value="SpoU_sub_bind"/>
    <property type="match status" value="1"/>
</dbReference>
<dbReference type="PANTHER" id="PTHR46429:SF1">
    <property type="entry name" value="23S RRNA (GUANOSINE-2'-O-)-METHYLTRANSFERASE RLMB"/>
    <property type="match status" value="1"/>
</dbReference>
<dbReference type="InterPro" id="IPR001537">
    <property type="entry name" value="SpoU_MeTrfase"/>
</dbReference>
<evidence type="ECO:0000313" key="5">
    <source>
        <dbReference type="EMBL" id="MCT8974932.1"/>
    </source>
</evidence>
<dbReference type="RefSeq" id="WP_261618519.1">
    <property type="nucleotide sequence ID" value="NZ_JALIDZ010000020.1"/>
</dbReference>
<dbReference type="SUPFAM" id="SSF75217">
    <property type="entry name" value="alpha/beta knot"/>
    <property type="match status" value="1"/>
</dbReference>
<keyword evidence="1 5" id="KW-0489">Methyltransferase</keyword>
<dbReference type="InterPro" id="IPR013123">
    <property type="entry name" value="SpoU_subst-bd"/>
</dbReference>
<dbReference type="AlphaFoldDB" id="A0AAW5R688"/>
<dbReference type="Gene3D" id="3.40.1280.10">
    <property type="match status" value="1"/>
</dbReference>
<dbReference type="GO" id="GO:0005829">
    <property type="term" value="C:cytosol"/>
    <property type="evidence" value="ECO:0007669"/>
    <property type="project" value="TreeGrafter"/>
</dbReference>
<feature type="region of interest" description="Disordered" evidence="3">
    <location>
        <begin position="1"/>
        <end position="30"/>
    </location>
</feature>
<dbReference type="SMART" id="SM00967">
    <property type="entry name" value="SpoU_sub_bind"/>
    <property type="match status" value="1"/>
</dbReference>
<dbReference type="GO" id="GO:0032259">
    <property type="term" value="P:methylation"/>
    <property type="evidence" value="ECO:0007669"/>
    <property type="project" value="UniProtKB-KW"/>
</dbReference>
<keyword evidence="2" id="KW-0808">Transferase</keyword>
<evidence type="ECO:0000256" key="2">
    <source>
        <dbReference type="ARBA" id="ARBA00022679"/>
    </source>
</evidence>
<dbReference type="GO" id="GO:0006396">
    <property type="term" value="P:RNA processing"/>
    <property type="evidence" value="ECO:0007669"/>
    <property type="project" value="InterPro"/>
</dbReference>
<comment type="caution">
    <text evidence="5">The sequence shown here is derived from an EMBL/GenBank/DDBJ whole genome shotgun (WGS) entry which is preliminary data.</text>
</comment>
<dbReference type="Gene3D" id="3.30.1330.30">
    <property type="match status" value="1"/>
</dbReference>
<dbReference type="InterPro" id="IPR029064">
    <property type="entry name" value="Ribosomal_eL30-like_sf"/>
</dbReference>
<dbReference type="Proteomes" id="UP001320898">
    <property type="component" value="Unassembled WGS sequence"/>
</dbReference>
<evidence type="ECO:0000313" key="6">
    <source>
        <dbReference type="Proteomes" id="UP001320898"/>
    </source>
</evidence>
<protein>
    <submittedName>
        <fullName evidence="5">RNA methyltransferase</fullName>
    </submittedName>
</protein>
<feature type="compositionally biased region" description="Basic residues" evidence="3">
    <location>
        <begin position="7"/>
        <end position="24"/>
    </location>
</feature>
<evidence type="ECO:0000256" key="3">
    <source>
        <dbReference type="SAM" id="MobiDB-lite"/>
    </source>
</evidence>
<name>A0AAW5R688_9HYPH</name>
<dbReference type="Pfam" id="PF00588">
    <property type="entry name" value="SpoU_methylase"/>
    <property type="match status" value="1"/>
</dbReference>
<dbReference type="PANTHER" id="PTHR46429">
    <property type="entry name" value="23S RRNA (GUANOSINE-2'-O-)-METHYLTRANSFERASE RLMB"/>
    <property type="match status" value="1"/>
</dbReference>
<dbReference type="CDD" id="cd18103">
    <property type="entry name" value="SpoU-like_RlmB"/>
    <property type="match status" value="1"/>
</dbReference>
<dbReference type="InterPro" id="IPR029028">
    <property type="entry name" value="Alpha/beta_knot_MTases"/>
</dbReference>
<gene>
    <name evidence="5" type="ORF">MUB46_24005</name>
</gene>
<dbReference type="GO" id="GO:0003723">
    <property type="term" value="F:RNA binding"/>
    <property type="evidence" value="ECO:0007669"/>
    <property type="project" value="InterPro"/>
</dbReference>
<reference evidence="5 6" key="1">
    <citation type="submission" date="2022-04" db="EMBL/GenBank/DDBJ databases">
        <authorList>
            <person name="Ye Y.-Q."/>
            <person name="Du Z.-J."/>
        </authorList>
    </citation>
    <scope>NUCLEOTIDE SEQUENCE [LARGE SCALE GENOMIC DNA]</scope>
    <source>
        <strain evidence="5 6">A6E488</strain>
    </source>
</reference>
<evidence type="ECO:0000256" key="1">
    <source>
        <dbReference type="ARBA" id="ARBA00022603"/>
    </source>
</evidence>
<keyword evidence="6" id="KW-1185">Reference proteome</keyword>
<dbReference type="EMBL" id="JALIDZ010000020">
    <property type="protein sequence ID" value="MCT8974932.1"/>
    <property type="molecule type" value="Genomic_DNA"/>
</dbReference>
<evidence type="ECO:0000259" key="4">
    <source>
        <dbReference type="SMART" id="SM00967"/>
    </source>
</evidence>
<dbReference type="GO" id="GO:0008173">
    <property type="term" value="F:RNA methyltransferase activity"/>
    <property type="evidence" value="ECO:0007669"/>
    <property type="project" value="InterPro"/>
</dbReference>
<organism evidence="5 6">
    <name type="scientific">Microbaculum marinisediminis</name>
    <dbReference type="NCBI Taxonomy" id="2931392"/>
    <lineage>
        <taxon>Bacteria</taxon>
        <taxon>Pseudomonadati</taxon>
        <taxon>Pseudomonadota</taxon>
        <taxon>Alphaproteobacteria</taxon>
        <taxon>Hyphomicrobiales</taxon>
        <taxon>Tepidamorphaceae</taxon>
        <taxon>Microbaculum</taxon>
    </lineage>
</organism>